<gene>
    <name evidence="1" type="ORF">VP01_1154g4</name>
</gene>
<dbReference type="OrthoDB" id="3344688at2759"/>
<dbReference type="AlphaFoldDB" id="A0A0L6VRP8"/>
<dbReference type="Proteomes" id="UP000037035">
    <property type="component" value="Unassembled WGS sequence"/>
</dbReference>
<organism evidence="1 2">
    <name type="scientific">Puccinia sorghi</name>
    <dbReference type="NCBI Taxonomy" id="27349"/>
    <lineage>
        <taxon>Eukaryota</taxon>
        <taxon>Fungi</taxon>
        <taxon>Dikarya</taxon>
        <taxon>Basidiomycota</taxon>
        <taxon>Pucciniomycotina</taxon>
        <taxon>Pucciniomycetes</taxon>
        <taxon>Pucciniales</taxon>
        <taxon>Pucciniaceae</taxon>
        <taxon>Puccinia</taxon>
    </lineage>
</organism>
<keyword evidence="2" id="KW-1185">Reference proteome</keyword>
<reference evidence="1 2" key="1">
    <citation type="submission" date="2015-08" db="EMBL/GenBank/DDBJ databases">
        <title>Next Generation Sequencing and Analysis of the Genome of Puccinia sorghi L Schw, the Causal Agent of Maize Common Rust.</title>
        <authorList>
            <person name="Rochi L."/>
            <person name="Burguener G."/>
            <person name="Darino M."/>
            <person name="Turjanski A."/>
            <person name="Kreff E."/>
            <person name="Dieguez M.J."/>
            <person name="Sacco F."/>
        </authorList>
    </citation>
    <scope>NUCLEOTIDE SEQUENCE [LARGE SCALE GENOMIC DNA]</scope>
    <source>
        <strain evidence="1 2">RO10H11247</strain>
    </source>
</reference>
<dbReference type="EMBL" id="LAVV01001721">
    <property type="protein sequence ID" value="KNZ63364.1"/>
    <property type="molecule type" value="Genomic_DNA"/>
</dbReference>
<protein>
    <recommendedName>
        <fullName evidence="3">Reverse transcriptase Ty1/copia-type domain-containing protein</fullName>
    </recommendedName>
</protein>
<comment type="caution">
    <text evidence="1">The sequence shown here is derived from an EMBL/GenBank/DDBJ whole genome shotgun (WGS) entry which is preliminary data.</text>
</comment>
<dbReference type="VEuPathDB" id="FungiDB:VP01_1154g4"/>
<name>A0A0L6VRP8_9BASI</name>
<accession>A0A0L6VRP8</accession>
<evidence type="ECO:0000313" key="1">
    <source>
        <dbReference type="EMBL" id="KNZ63364.1"/>
    </source>
</evidence>
<evidence type="ECO:0000313" key="2">
    <source>
        <dbReference type="Proteomes" id="UP000037035"/>
    </source>
</evidence>
<sequence>MRNFQSILESKLSVTWEGALHTIVGIKVERPSMDEIILSQPFLTDKILEKFTSDVTLPRAIPIKDTNTLTSTTPEEEILNPNGPDLSFAVGFLARFAKSPSKRHWAAVQHALGYIKAWGCRSLSLKPSTSDNQMLTWDLSRLYLAFQYCGRVSGNCSSILEGVAVMD</sequence>
<evidence type="ECO:0008006" key="3">
    <source>
        <dbReference type="Google" id="ProtNLM"/>
    </source>
</evidence>
<proteinExistence type="predicted"/>